<name>A0A1N6URU5_9RHOO</name>
<dbReference type="SUPFAM" id="SSF52540">
    <property type="entry name" value="P-loop containing nucleoside triphosphate hydrolases"/>
    <property type="match status" value="1"/>
</dbReference>
<dbReference type="STRING" id="34027.SAMN05421829_10622"/>
<evidence type="ECO:0000259" key="1">
    <source>
        <dbReference type="SMART" id="SM00382"/>
    </source>
</evidence>
<evidence type="ECO:0000313" key="3">
    <source>
        <dbReference type="Proteomes" id="UP000186819"/>
    </source>
</evidence>
<dbReference type="RefSeq" id="WP_076602037.1">
    <property type="nucleotide sequence ID" value="NZ_FTMD01000006.1"/>
</dbReference>
<dbReference type="OrthoDB" id="9771844at2"/>
<dbReference type="Pfam" id="PF13173">
    <property type="entry name" value="AAA_14"/>
    <property type="match status" value="1"/>
</dbReference>
<proteinExistence type="predicted"/>
<dbReference type="InterPro" id="IPR003593">
    <property type="entry name" value="AAA+_ATPase"/>
</dbReference>
<gene>
    <name evidence="2" type="ORF">SAMN05421829_10622</name>
</gene>
<dbReference type="EMBL" id="FTMD01000006">
    <property type="protein sequence ID" value="SIQ68354.1"/>
    <property type="molecule type" value="Genomic_DNA"/>
</dbReference>
<dbReference type="AlphaFoldDB" id="A0A1N6URU5"/>
<sequence length="430" mass="47923">MLPYERPHGATLRQRLREPVHLLNIVVGPRRVGKSTLVNTVLQDFTPHVIYVSAEPTGVESRSSIGFPLLDDTFATEQTVGTGKIDGQWLIQQWNEARRRAAKADGSFILAIDEIQKIPRWSEIVKGLWDQDRTAGVNMHVILLGSSPLLVQHGLGESLMGRFELLRMGHWSYPEMHSAFAMSLDEYIYFGGYPGPMNSGLWRDERRWRDYVTGSLIEPSIEKDVFELNRIDRPALLKQLFWLGCDYSAQILALDNIAQNLREPGEGAEPHVGTVAKYLDLLGKAGLLAGLQKFSGSMLRQRTSSPKLLALNSALMAVASGYDFASAKADRSRWGRMVESVVGAHLYNSGGQDLLTYWRKGKLEVDFVLSRGRRTVAIEVKSGQASRPMPGLAAFSSNYPDCQRLVVGEGGIPLVDFLSQPAEHWLSEFQ</sequence>
<dbReference type="InterPro" id="IPR041682">
    <property type="entry name" value="AAA_14"/>
</dbReference>
<protein>
    <recommendedName>
        <fullName evidence="1">AAA+ ATPase domain-containing protein</fullName>
    </recommendedName>
</protein>
<dbReference type="PANTHER" id="PTHR43566:SF1">
    <property type="entry name" value="AAA+ ATPASE DOMAIN-CONTAINING PROTEIN"/>
    <property type="match status" value="1"/>
</dbReference>
<reference evidence="3" key="1">
    <citation type="submission" date="2017-01" db="EMBL/GenBank/DDBJ databases">
        <authorList>
            <person name="Varghese N."/>
            <person name="Submissions S."/>
        </authorList>
    </citation>
    <scope>NUCLEOTIDE SEQUENCE [LARGE SCALE GENOMIC DNA]</scope>
    <source>
        <strain evidence="3">ATCC 51758</strain>
    </source>
</reference>
<dbReference type="Pfam" id="PF13635">
    <property type="entry name" value="DUF4143"/>
    <property type="match status" value="1"/>
</dbReference>
<dbReference type="Gene3D" id="3.40.50.300">
    <property type="entry name" value="P-loop containing nucleotide triphosphate hydrolases"/>
    <property type="match status" value="1"/>
</dbReference>
<dbReference type="PANTHER" id="PTHR43566">
    <property type="entry name" value="CONSERVED PROTEIN"/>
    <property type="match status" value="1"/>
</dbReference>
<dbReference type="CDD" id="cd00882">
    <property type="entry name" value="Ras_like_GTPase"/>
    <property type="match status" value="1"/>
</dbReference>
<keyword evidence="3" id="KW-1185">Reference proteome</keyword>
<accession>A0A1N6URU5</accession>
<dbReference type="Proteomes" id="UP000186819">
    <property type="component" value="Unassembled WGS sequence"/>
</dbReference>
<feature type="domain" description="AAA+ ATPase" evidence="1">
    <location>
        <begin position="20"/>
        <end position="169"/>
    </location>
</feature>
<dbReference type="SMART" id="SM00382">
    <property type="entry name" value="AAA"/>
    <property type="match status" value="1"/>
</dbReference>
<dbReference type="InterPro" id="IPR025420">
    <property type="entry name" value="DUF4143"/>
</dbReference>
<organism evidence="2 3">
    <name type="scientific">Aromatoleum tolulyticum</name>
    <dbReference type="NCBI Taxonomy" id="34027"/>
    <lineage>
        <taxon>Bacteria</taxon>
        <taxon>Pseudomonadati</taxon>
        <taxon>Pseudomonadota</taxon>
        <taxon>Betaproteobacteria</taxon>
        <taxon>Rhodocyclales</taxon>
        <taxon>Rhodocyclaceae</taxon>
        <taxon>Aromatoleum</taxon>
    </lineage>
</organism>
<dbReference type="InterPro" id="IPR027417">
    <property type="entry name" value="P-loop_NTPase"/>
</dbReference>
<evidence type="ECO:0000313" key="2">
    <source>
        <dbReference type="EMBL" id="SIQ68354.1"/>
    </source>
</evidence>